<proteinExistence type="predicted"/>
<evidence type="ECO:0000313" key="1">
    <source>
        <dbReference type="EMBL" id="WUN81440.1"/>
    </source>
</evidence>
<dbReference type="EMBL" id="CP108036">
    <property type="protein sequence ID" value="WUN81440.1"/>
    <property type="molecule type" value="Genomic_DNA"/>
</dbReference>
<keyword evidence="2" id="KW-1185">Reference proteome</keyword>
<accession>A0ABZ1QFN0</accession>
<dbReference type="GeneID" id="95499327"/>
<reference evidence="1" key="1">
    <citation type="submission" date="2022-10" db="EMBL/GenBank/DDBJ databases">
        <title>The complete genomes of actinobacterial strains from the NBC collection.</title>
        <authorList>
            <person name="Joergensen T.S."/>
            <person name="Alvarez Arevalo M."/>
            <person name="Sterndorff E.B."/>
            <person name="Faurdal D."/>
            <person name="Vuksanovic O."/>
            <person name="Mourched A.-S."/>
            <person name="Charusanti P."/>
            <person name="Shaw S."/>
            <person name="Blin K."/>
            <person name="Weber T."/>
        </authorList>
    </citation>
    <scope>NUCLEOTIDE SEQUENCE</scope>
    <source>
        <strain evidence="1">NBC_00303</strain>
    </source>
</reference>
<organism evidence="1 2">
    <name type="scientific">Streptomyces erythrochromogenes</name>
    <dbReference type="NCBI Taxonomy" id="285574"/>
    <lineage>
        <taxon>Bacteria</taxon>
        <taxon>Bacillati</taxon>
        <taxon>Actinomycetota</taxon>
        <taxon>Actinomycetes</taxon>
        <taxon>Kitasatosporales</taxon>
        <taxon>Streptomycetaceae</taxon>
        <taxon>Streptomyces</taxon>
    </lineage>
</organism>
<gene>
    <name evidence="1" type="ORF">OHA91_24805</name>
</gene>
<name>A0ABZ1QFN0_9ACTN</name>
<dbReference type="Proteomes" id="UP001432312">
    <property type="component" value="Chromosome"/>
</dbReference>
<protein>
    <submittedName>
        <fullName evidence="1">Uncharacterized protein</fullName>
    </submittedName>
</protein>
<sequence>MPVPLPRALSRAPDELAQRVGDQAVPVGAGVLVDQRGAGAVL</sequence>
<dbReference type="RefSeq" id="WP_266501173.1">
    <property type="nucleotide sequence ID" value="NZ_CP108036.1"/>
</dbReference>
<evidence type="ECO:0000313" key="2">
    <source>
        <dbReference type="Proteomes" id="UP001432312"/>
    </source>
</evidence>